<feature type="region of interest" description="Disordered" evidence="1">
    <location>
        <begin position="253"/>
        <end position="272"/>
    </location>
</feature>
<evidence type="ECO:0000313" key="2">
    <source>
        <dbReference type="EMBL" id="KAJ8891441.1"/>
    </source>
</evidence>
<gene>
    <name evidence="2" type="ORF">PR048_003969</name>
</gene>
<dbReference type="Proteomes" id="UP001159363">
    <property type="component" value="Chromosome 2"/>
</dbReference>
<protein>
    <submittedName>
        <fullName evidence="2">Uncharacterized protein</fullName>
    </submittedName>
</protein>
<accession>A0ABQ9I505</accession>
<proteinExistence type="predicted"/>
<dbReference type="EMBL" id="JARBHB010000002">
    <property type="protein sequence ID" value="KAJ8891441.1"/>
    <property type="molecule type" value="Genomic_DNA"/>
</dbReference>
<evidence type="ECO:0000313" key="3">
    <source>
        <dbReference type="Proteomes" id="UP001159363"/>
    </source>
</evidence>
<name>A0ABQ9I505_9NEOP</name>
<comment type="caution">
    <text evidence="2">The sequence shown here is derived from an EMBL/GenBank/DDBJ whole genome shotgun (WGS) entry which is preliminary data.</text>
</comment>
<evidence type="ECO:0000256" key="1">
    <source>
        <dbReference type="SAM" id="MobiDB-lite"/>
    </source>
</evidence>
<feature type="compositionally biased region" description="Polar residues" evidence="1">
    <location>
        <begin position="158"/>
        <end position="173"/>
    </location>
</feature>
<organism evidence="2 3">
    <name type="scientific">Dryococelus australis</name>
    <dbReference type="NCBI Taxonomy" id="614101"/>
    <lineage>
        <taxon>Eukaryota</taxon>
        <taxon>Metazoa</taxon>
        <taxon>Ecdysozoa</taxon>
        <taxon>Arthropoda</taxon>
        <taxon>Hexapoda</taxon>
        <taxon>Insecta</taxon>
        <taxon>Pterygota</taxon>
        <taxon>Neoptera</taxon>
        <taxon>Polyneoptera</taxon>
        <taxon>Phasmatodea</taxon>
        <taxon>Verophasmatodea</taxon>
        <taxon>Anareolatae</taxon>
        <taxon>Phasmatidae</taxon>
        <taxon>Eurycanthinae</taxon>
        <taxon>Dryococelus</taxon>
    </lineage>
</organism>
<sequence>MTAHIIPTSGDVPIYVLSIEPRVFHGLSWHQALLDSALYTRDIIACLLVAVIKRGLCTGQFNTHSHYCFLLITGSRPDMCLTLKVALGAEVGDREAQDGQPVQLGEDVLLEGQQTSQSVQLGVQSLPVPLRGVALRHPVLGGLFLELQRHPPAKWRHQTATSRNSVRQSTSGNLLPRRPIGRRPPQSVHYQIRREVQPRAANQGMAMAASKGPPRHAFSMQLFTLWPDFHTWRTGVECSVEVWTDLNREVEVSRAGEGEGGGGEIPDNNPPASGIVRHMRTYGSDTGPCIEPYSPRWVASSHIAEGYRMHMQVYRKQNFQKCSLYREQSKLEMYNKAVSTRWLGHITVADRRSATVTVRQCGCASVYCPVVRALAGRNFTFIAAAAGGSCLEGGRVRGSLTAGPCVAGCGRLYTLVKKVIYPGLYPGRSPTCHQWKSWEGVGGINSRVASEKGWGREPITHTGGTCPPHCSPLEQGQYGSLNQPSFPVCTYNQGREGIHWLLAGRVCEHTISNRMGLSELRYSGTELPRLAGRHLRRALISVPNADRLMAERISAAPGANPSHILTLSLSDQATWSTKLSVHRYGIYPYWSNCRLASWSPGDDWCSAKLLLTCKAGVRLCILIAATRHCTRLVPLYKTCTTVQDFYHCTRRDTFLLVYQMPVVHVVYGAAVAKRLAYSPPTKADRVQSPAGSLPDFRVWESCRMPLVYGFSRGSPISPTLSFRYFFIFISIALISEISSLTHVRSTQMRHVPSLSSRLQRRKTGSRLLGRDSGLVSRATSAPAMDGVACVEGDVIPLRVNLSGEKVPSTDRQLTGCARL</sequence>
<feature type="region of interest" description="Disordered" evidence="1">
    <location>
        <begin position="154"/>
        <end position="189"/>
    </location>
</feature>
<reference evidence="2 3" key="1">
    <citation type="submission" date="2023-02" db="EMBL/GenBank/DDBJ databases">
        <title>LHISI_Scaffold_Assembly.</title>
        <authorList>
            <person name="Stuart O.P."/>
            <person name="Cleave R."/>
            <person name="Magrath M.J.L."/>
            <person name="Mikheyev A.S."/>
        </authorList>
    </citation>
    <scope>NUCLEOTIDE SEQUENCE [LARGE SCALE GENOMIC DNA]</scope>
    <source>
        <strain evidence="2">Daus_M_001</strain>
        <tissue evidence="2">Leg muscle</tissue>
    </source>
</reference>
<keyword evidence="3" id="KW-1185">Reference proteome</keyword>